<dbReference type="InterPro" id="IPR037523">
    <property type="entry name" value="VOC_core"/>
</dbReference>
<dbReference type="RefSeq" id="WP_345470003.1">
    <property type="nucleotide sequence ID" value="NZ_CP125942.1"/>
</dbReference>
<name>A0AAU6WAL8_9MICC</name>
<dbReference type="InterPro" id="IPR029068">
    <property type="entry name" value="Glyas_Bleomycin-R_OHBP_Dase"/>
</dbReference>
<dbReference type="InterPro" id="IPR004360">
    <property type="entry name" value="Glyas_Fos-R_dOase_dom"/>
</dbReference>
<evidence type="ECO:0000313" key="2">
    <source>
        <dbReference type="EMBL" id="XAO44877.1"/>
    </source>
</evidence>
<dbReference type="EMBL" id="CP125942">
    <property type="protein sequence ID" value="XAO44877.1"/>
    <property type="molecule type" value="Genomic_DNA"/>
</dbReference>
<accession>A0AAU6WAL8</accession>
<protein>
    <recommendedName>
        <fullName evidence="1">VOC domain-containing protein</fullName>
    </recommendedName>
</protein>
<evidence type="ECO:0000313" key="3">
    <source>
        <dbReference type="Proteomes" id="UP001486888"/>
    </source>
</evidence>
<organism evidence="2 3">
    <name type="scientific">Glutamicibacter ectropisis</name>
    <dbReference type="NCBI Taxonomy" id="3046593"/>
    <lineage>
        <taxon>Bacteria</taxon>
        <taxon>Bacillati</taxon>
        <taxon>Actinomycetota</taxon>
        <taxon>Actinomycetes</taxon>
        <taxon>Micrococcales</taxon>
        <taxon>Micrococcaceae</taxon>
        <taxon>Glutamicibacter</taxon>
    </lineage>
</organism>
<dbReference type="CDD" id="cd06587">
    <property type="entry name" value="VOC"/>
    <property type="match status" value="1"/>
</dbReference>
<proteinExistence type="predicted"/>
<keyword evidence="3" id="KW-1185">Reference proteome</keyword>
<dbReference type="Proteomes" id="UP001486888">
    <property type="component" value="Chromosome"/>
</dbReference>
<gene>
    <name evidence="2" type="ORF">QMQ05_10965</name>
</gene>
<sequence>MFYQPVPELNTALDYYCNVLGWDEHWREGDTTAAVSPVNGNVTLMLDVSSSDSDAPGPILTVDDVQSWVEKRRPQLVGLEEPAQIPGGWWASFADPFGGRIYLIDQSTEQEPTE</sequence>
<dbReference type="KEGG" id="gey:QMQ05_10965"/>
<evidence type="ECO:0000259" key="1">
    <source>
        <dbReference type="PROSITE" id="PS51819"/>
    </source>
</evidence>
<reference evidence="2 3" key="1">
    <citation type="submission" date="2023-05" db="EMBL/GenBank/DDBJ databases">
        <title>Glutamicibacter sp. B1, complete genome.</title>
        <authorList>
            <person name="Long Y.H."/>
            <person name="Fang T."/>
            <person name="Li X.Y."/>
        </authorList>
    </citation>
    <scope>NUCLEOTIDE SEQUENCE [LARGE SCALE GENOMIC DNA]</scope>
    <source>
        <strain evidence="2 3">B1</strain>
    </source>
</reference>
<dbReference type="Pfam" id="PF00903">
    <property type="entry name" value="Glyoxalase"/>
    <property type="match status" value="1"/>
</dbReference>
<dbReference type="Gene3D" id="3.10.180.10">
    <property type="entry name" value="2,3-Dihydroxybiphenyl 1,2-Dioxygenase, domain 1"/>
    <property type="match status" value="1"/>
</dbReference>
<dbReference type="PROSITE" id="PS51819">
    <property type="entry name" value="VOC"/>
    <property type="match status" value="1"/>
</dbReference>
<dbReference type="AlphaFoldDB" id="A0AAU6WAL8"/>
<dbReference type="SUPFAM" id="SSF54593">
    <property type="entry name" value="Glyoxalase/Bleomycin resistance protein/Dihydroxybiphenyl dioxygenase"/>
    <property type="match status" value="1"/>
</dbReference>
<feature type="domain" description="VOC" evidence="1">
    <location>
        <begin position="1"/>
        <end position="106"/>
    </location>
</feature>